<evidence type="ECO:0000313" key="1">
    <source>
        <dbReference type="EMBL" id="VDD46853.1"/>
    </source>
</evidence>
<sequence length="78" mass="8900">MGRVRTKTVKKIITSGDREVLLKDDTRLAHEQEDLGGSRYHPVEKTTEQDRWILHTLDETYPKGTSPRNLAQAARGRA</sequence>
<organism evidence="1">
    <name type="scientific">Brassica oleracea</name>
    <name type="common">Wild cabbage</name>
    <dbReference type="NCBI Taxonomy" id="3712"/>
    <lineage>
        <taxon>Eukaryota</taxon>
        <taxon>Viridiplantae</taxon>
        <taxon>Streptophyta</taxon>
        <taxon>Embryophyta</taxon>
        <taxon>Tracheophyta</taxon>
        <taxon>Spermatophyta</taxon>
        <taxon>Magnoliopsida</taxon>
        <taxon>eudicotyledons</taxon>
        <taxon>Gunneridae</taxon>
        <taxon>Pentapetalae</taxon>
        <taxon>rosids</taxon>
        <taxon>malvids</taxon>
        <taxon>Brassicales</taxon>
        <taxon>Brassicaceae</taxon>
        <taxon>Brassiceae</taxon>
        <taxon>Brassica</taxon>
    </lineage>
</organism>
<gene>
    <name evidence="1" type="ORF">BOLC5T34400H</name>
</gene>
<name>A0A3P6EPP4_BRAOL</name>
<reference evidence="1" key="1">
    <citation type="submission" date="2018-11" db="EMBL/GenBank/DDBJ databases">
        <authorList>
            <consortium name="Genoscope - CEA"/>
            <person name="William W."/>
        </authorList>
    </citation>
    <scope>NUCLEOTIDE SEQUENCE</scope>
</reference>
<dbReference type="AlphaFoldDB" id="A0A3P6EPP4"/>
<dbReference type="EMBL" id="LR031877">
    <property type="protein sequence ID" value="VDD46853.1"/>
    <property type="molecule type" value="Genomic_DNA"/>
</dbReference>
<proteinExistence type="predicted"/>
<accession>A0A3P6EPP4</accession>
<protein>
    <submittedName>
        <fullName evidence="1">Uncharacterized protein</fullName>
    </submittedName>
</protein>